<protein>
    <submittedName>
        <fullName evidence="1">Uncharacterized protein</fullName>
    </submittedName>
</protein>
<comment type="caution">
    <text evidence="1">The sequence shown here is derived from an EMBL/GenBank/DDBJ whole genome shotgun (WGS) entry which is preliminary data.</text>
</comment>
<dbReference type="OrthoDB" id="3746994at2"/>
<dbReference type="Proteomes" id="UP000321571">
    <property type="component" value="Unassembled WGS sequence"/>
</dbReference>
<name>A0A5C8NJB1_9ACTN</name>
<dbReference type="RefSeq" id="WP_147685231.1">
    <property type="nucleotide sequence ID" value="NZ_VDUX01000003.1"/>
</dbReference>
<evidence type="ECO:0000313" key="2">
    <source>
        <dbReference type="Proteomes" id="UP000321571"/>
    </source>
</evidence>
<dbReference type="AlphaFoldDB" id="A0A5C8NJB1"/>
<dbReference type="EMBL" id="VDUX01000003">
    <property type="protein sequence ID" value="TXL61176.1"/>
    <property type="molecule type" value="Genomic_DNA"/>
</dbReference>
<gene>
    <name evidence="1" type="ORF">FHP06_06990</name>
</gene>
<sequence>MSGPFRRTMVVLPSLILLAVVAAAGTVLLTERQDRSDQLKEAERVGATYFSDVADFQLKIRRVMTDGKKRKPADLKRFVDAALKDPPRLGPPPEGASRSRTYREALKASKTVLDPYRRLSKALGRSIAAEPFVKAADAALHKDPAALAGFLVFESAPLRTEVIPELVRARDAFRSTKVPKGAEDVAVKVDGAITFAIGQVGVMADRAEDGKSYEFDYGDEYDAALQAVKNYAIKVDADLAEAVDRVAGERTT</sequence>
<evidence type="ECO:0000313" key="1">
    <source>
        <dbReference type="EMBL" id="TXL61176.1"/>
    </source>
</evidence>
<accession>A0A5C8NJB1</accession>
<keyword evidence="2" id="KW-1185">Reference proteome</keyword>
<reference evidence="1 2" key="1">
    <citation type="submission" date="2019-06" db="EMBL/GenBank/DDBJ databases">
        <title>Aeromicrobium sp. nov., isolated from a maize field.</title>
        <authorList>
            <person name="Lin S.-Y."/>
            <person name="Tsai C.-F."/>
            <person name="Young C.-C."/>
        </authorList>
    </citation>
    <scope>NUCLEOTIDE SEQUENCE [LARGE SCALE GENOMIC DNA]</scope>
    <source>
        <strain evidence="1 2">CC-CFT486</strain>
    </source>
</reference>
<organism evidence="1 2">
    <name type="scientific">Aeromicrobium terrae</name>
    <dbReference type="NCBI Taxonomy" id="2498846"/>
    <lineage>
        <taxon>Bacteria</taxon>
        <taxon>Bacillati</taxon>
        <taxon>Actinomycetota</taxon>
        <taxon>Actinomycetes</taxon>
        <taxon>Propionibacteriales</taxon>
        <taxon>Nocardioidaceae</taxon>
        <taxon>Aeromicrobium</taxon>
    </lineage>
</organism>
<proteinExistence type="predicted"/>